<keyword evidence="5" id="KW-0498">Mitosis</keyword>
<feature type="region of interest" description="Disordered" evidence="8">
    <location>
        <begin position="975"/>
        <end position="1113"/>
    </location>
</feature>
<protein>
    <recommendedName>
        <fullName evidence="9">Nuclear condensin complex subunit 3 C-terminal domain-containing protein</fullName>
    </recommendedName>
</protein>
<dbReference type="STRING" id="765915.A0A1Y2I043"/>
<sequence length="1158" mass="125561">MARTRTAASKKAAPTATLATAASSSSSPSPPPSTPSAATATAQPQMSVVAQSIAVIFNEAQKSKAGHRKLFNSLRRLHLDAVNKRKDQEFLRPLVSALNTVLATKLRGPAIERLVVFLPGFIAFSQEKDRDVARKARVATLEQSGHDPNQLDFAADDEEFNDEEDNFPSSHLAVSLINYLLHGVDAKDKNVRYRCARLIFMISSNLTTLSDNLFESMKLLLCSRTRDKEPAVRKEIVLALSNLQASDDDGAVAQKLADMLLTDPSPLVRRTALAHLTITSTNVAAVVSRCRDVDPATRRAVYKVLAVQVPDPASLGPQFLNTVLSSGLRDPDMSVRQACVDLVHMWVKGSAPQLATLLVQLNVVASPIAEDLVMECCRGTAASGPLGLTMSRDSWRNLTPETSLLLRCYTQVWLDNPAAIPKRHSEKTTAQSDNGADTTSTVVEQVAYTTVDEILVVERLAYFMQLHCNHMITNTDESLEAAYMFVVRELVKIATLADYSDPHGRTLMFNLVRNMLGARAVPEDLVGPLIELLRLLCIDERDFIRVVNEVIGDTLDSVQGFDDDEEQGLELDEEETLFREEQYLFSNLKALVILRRTLEATSLAWTSDTMVPMHGLVNELVAPAPIRFPRFGVVIANALACLGMISLTSKDHAKAAAPQLVRYTDVLNDQDRDEDDEILDVAHVAFASLLDLVLLYGVEELGLESEDVVSSLFAAIDDPVRSLGAAVIPGCVKLALAGRLVDPEFIGVLAAQALSGRWSINPEIHQCLDYFMQHFPTTHANKQIIADVFPQVLAEVVNHHNVKPVGLLPVGAKLAACLEDPEFGAELQLHVMAQLLDVANPHQVPIKPAIQICSKFTVQGGTVDSEKVKELQVMIANIPSSSLDVPANNALNRVLKTLIDVTPRGPQDDEADLSSPLAAAGKRRGVRLADDPVSTLTAGGANLPPRTPAAERLRRLGTQTPGSLLASAVANRMRALSPMSSPSDTPSKSAAPPAHSVVMDIPPSPLHRHPPKGTAGRAAAARARARRDEIEMGLEESPVQNKRRAVEKVPAEETKSGQGTRKRKKVVAPTSSDDDDDDDQAALQYEESATPVQRKSRRASRGTSLPLSADESMDLGMEITGADQFALRHLSSDKAQAAKSLAAEIDAMLDEDSDADSD</sequence>
<evidence type="ECO:0000256" key="4">
    <source>
        <dbReference type="ARBA" id="ARBA00022618"/>
    </source>
</evidence>
<keyword evidence="11" id="KW-1185">Reference proteome</keyword>
<evidence type="ECO:0000256" key="2">
    <source>
        <dbReference type="ARBA" id="ARBA00006533"/>
    </source>
</evidence>
<evidence type="ECO:0000256" key="5">
    <source>
        <dbReference type="ARBA" id="ARBA00022776"/>
    </source>
</evidence>
<evidence type="ECO:0000313" key="10">
    <source>
        <dbReference type="EMBL" id="ORZ40225.1"/>
    </source>
</evidence>
<name>A0A1Y2I043_9FUNG</name>
<dbReference type="PANTHER" id="PTHR14418:SF5">
    <property type="entry name" value="CONDENSIN COMPLEX SUBUNIT 3"/>
    <property type="match status" value="1"/>
</dbReference>
<dbReference type="Proteomes" id="UP000193411">
    <property type="component" value="Unassembled WGS sequence"/>
</dbReference>
<dbReference type="SUPFAM" id="SSF48371">
    <property type="entry name" value="ARM repeat"/>
    <property type="match status" value="1"/>
</dbReference>
<dbReference type="GO" id="GO:0051301">
    <property type="term" value="P:cell division"/>
    <property type="evidence" value="ECO:0007669"/>
    <property type="project" value="UniProtKB-KW"/>
</dbReference>
<dbReference type="AlphaFoldDB" id="A0A1Y2I043"/>
<dbReference type="InterPro" id="IPR011989">
    <property type="entry name" value="ARM-like"/>
</dbReference>
<dbReference type="PANTHER" id="PTHR14418">
    <property type="entry name" value="CONDENSIN COMPLEX SUBUNIT 3-RELATED"/>
    <property type="match status" value="1"/>
</dbReference>
<feature type="domain" description="Nuclear condensin complex subunit 3 C-terminal" evidence="9">
    <location>
        <begin position="589"/>
        <end position="803"/>
    </location>
</feature>
<dbReference type="InterPro" id="IPR025977">
    <property type="entry name" value="Cnd3_C"/>
</dbReference>
<accession>A0A1Y2I043</accession>
<reference evidence="10 11" key="1">
    <citation type="submission" date="2016-07" db="EMBL/GenBank/DDBJ databases">
        <title>Pervasive Adenine N6-methylation of Active Genes in Fungi.</title>
        <authorList>
            <consortium name="DOE Joint Genome Institute"/>
            <person name="Mondo S.J."/>
            <person name="Dannebaum R.O."/>
            <person name="Kuo R.C."/>
            <person name="Labutti K."/>
            <person name="Haridas S."/>
            <person name="Kuo A."/>
            <person name="Salamov A."/>
            <person name="Ahrendt S.R."/>
            <person name="Lipzen A."/>
            <person name="Sullivan W."/>
            <person name="Andreopoulos W.B."/>
            <person name="Clum A."/>
            <person name="Lindquist E."/>
            <person name="Daum C."/>
            <person name="Ramamoorthy G.K."/>
            <person name="Gryganskyi A."/>
            <person name="Culley D."/>
            <person name="Magnuson J.K."/>
            <person name="James T.Y."/>
            <person name="O'Malley M.A."/>
            <person name="Stajich J.E."/>
            <person name="Spatafora J.W."/>
            <person name="Visel A."/>
            <person name="Grigoriev I.V."/>
        </authorList>
    </citation>
    <scope>NUCLEOTIDE SEQUENCE [LARGE SCALE GENOMIC DNA]</scope>
    <source>
        <strain evidence="10 11">PL171</strain>
    </source>
</reference>
<feature type="compositionally biased region" description="Polar residues" evidence="8">
    <location>
        <begin position="978"/>
        <end position="988"/>
    </location>
</feature>
<keyword evidence="7" id="KW-0131">Cell cycle</keyword>
<evidence type="ECO:0000256" key="3">
    <source>
        <dbReference type="ARBA" id="ARBA00022454"/>
    </source>
</evidence>
<evidence type="ECO:0000256" key="8">
    <source>
        <dbReference type="SAM" id="MobiDB-lite"/>
    </source>
</evidence>
<evidence type="ECO:0000256" key="1">
    <source>
        <dbReference type="ARBA" id="ARBA00004286"/>
    </source>
</evidence>
<dbReference type="Gene3D" id="1.25.10.10">
    <property type="entry name" value="Leucine-rich Repeat Variant"/>
    <property type="match status" value="1"/>
</dbReference>
<dbReference type="InterPro" id="IPR026003">
    <property type="entry name" value="Cohesin_HEAT"/>
</dbReference>
<comment type="subcellular location">
    <subcellularLocation>
        <location evidence="1">Chromosome</location>
    </subcellularLocation>
</comment>
<dbReference type="Pfam" id="PF12765">
    <property type="entry name" value="Cohesin_HEAT"/>
    <property type="match status" value="1"/>
</dbReference>
<dbReference type="InterPro" id="IPR016024">
    <property type="entry name" value="ARM-type_fold"/>
</dbReference>
<dbReference type="Pfam" id="PF12719">
    <property type="entry name" value="Cnd3"/>
    <property type="match status" value="1"/>
</dbReference>
<feature type="compositionally biased region" description="Basic and acidic residues" evidence="8">
    <location>
        <begin position="1044"/>
        <end position="1055"/>
    </location>
</feature>
<evidence type="ECO:0000259" key="9">
    <source>
        <dbReference type="Pfam" id="PF12719"/>
    </source>
</evidence>
<dbReference type="GO" id="GO:0007076">
    <property type="term" value="P:mitotic chromosome condensation"/>
    <property type="evidence" value="ECO:0007669"/>
    <property type="project" value="InterPro"/>
</dbReference>
<comment type="caution">
    <text evidence="10">The sequence shown here is derived from an EMBL/GenBank/DDBJ whole genome shotgun (WGS) entry which is preliminary data.</text>
</comment>
<dbReference type="InterPro" id="IPR027165">
    <property type="entry name" value="CND3"/>
</dbReference>
<gene>
    <name evidence="10" type="ORF">BCR44DRAFT_40470</name>
</gene>
<evidence type="ECO:0000256" key="6">
    <source>
        <dbReference type="ARBA" id="ARBA00023067"/>
    </source>
</evidence>
<feature type="region of interest" description="Disordered" evidence="8">
    <location>
        <begin position="1"/>
        <end position="42"/>
    </location>
</feature>
<evidence type="ECO:0000256" key="7">
    <source>
        <dbReference type="ARBA" id="ARBA00023306"/>
    </source>
</evidence>
<keyword evidence="4" id="KW-0132">Cell division</keyword>
<keyword evidence="3" id="KW-0158">Chromosome</keyword>
<comment type="similarity">
    <text evidence="2">Belongs to the CND3 (condensin subunit 3) family.</text>
</comment>
<evidence type="ECO:0000313" key="11">
    <source>
        <dbReference type="Proteomes" id="UP000193411"/>
    </source>
</evidence>
<keyword evidence="6" id="KW-0226">DNA condensation</keyword>
<dbReference type="GO" id="GO:0000793">
    <property type="term" value="C:condensed chromosome"/>
    <property type="evidence" value="ECO:0007669"/>
    <property type="project" value="TreeGrafter"/>
</dbReference>
<dbReference type="OrthoDB" id="27187at2759"/>
<feature type="region of interest" description="Disordered" evidence="8">
    <location>
        <begin position="903"/>
        <end position="925"/>
    </location>
</feature>
<feature type="compositionally biased region" description="Low complexity" evidence="8">
    <location>
        <begin position="1"/>
        <end position="27"/>
    </location>
</feature>
<dbReference type="EMBL" id="MCFL01000003">
    <property type="protein sequence ID" value="ORZ40225.1"/>
    <property type="molecule type" value="Genomic_DNA"/>
</dbReference>
<organism evidence="10 11">
    <name type="scientific">Catenaria anguillulae PL171</name>
    <dbReference type="NCBI Taxonomy" id="765915"/>
    <lineage>
        <taxon>Eukaryota</taxon>
        <taxon>Fungi</taxon>
        <taxon>Fungi incertae sedis</taxon>
        <taxon>Blastocladiomycota</taxon>
        <taxon>Blastocladiomycetes</taxon>
        <taxon>Blastocladiales</taxon>
        <taxon>Catenariaceae</taxon>
        <taxon>Catenaria</taxon>
    </lineage>
</organism>
<dbReference type="GO" id="GO:0000796">
    <property type="term" value="C:condensin complex"/>
    <property type="evidence" value="ECO:0007669"/>
    <property type="project" value="InterPro"/>
</dbReference>
<proteinExistence type="inferred from homology"/>